<dbReference type="Pfam" id="PF24147">
    <property type="entry name" value="C2_SHIP1-2_2nd"/>
    <property type="match status" value="1"/>
</dbReference>
<dbReference type="SMART" id="SM00252">
    <property type="entry name" value="SH2"/>
    <property type="match status" value="1"/>
</dbReference>
<evidence type="ECO:0000313" key="34">
    <source>
        <dbReference type="Ensembl" id="ENSCAFP00020005585.1"/>
    </source>
</evidence>
<evidence type="ECO:0000256" key="8">
    <source>
        <dbReference type="ARBA" id="ARBA00012981"/>
    </source>
</evidence>
<comment type="catalytic activity">
    <reaction evidence="22">
        <text>1,2-dihexadecanoyl-sn-glycero-3-phospho-(1D-myo-inositol-3,4,5-trisphosphate) + H2O = 1,2-dihexadecanoyl-sn-glycero-3-phospho-(1D-myo-inositol-3,4-bisphosphate) + phosphate</text>
        <dbReference type="Rhea" id="RHEA:43556"/>
        <dbReference type="ChEBI" id="CHEBI:15377"/>
        <dbReference type="ChEBI" id="CHEBI:43474"/>
        <dbReference type="ChEBI" id="CHEBI:83420"/>
        <dbReference type="ChEBI" id="CHEBI:83422"/>
    </reaction>
    <physiologicalReaction direction="left-to-right" evidence="22">
        <dbReference type="Rhea" id="RHEA:43557"/>
    </physiologicalReaction>
</comment>
<evidence type="ECO:0000256" key="7">
    <source>
        <dbReference type="ARBA" id="ARBA00008734"/>
    </source>
</evidence>
<keyword evidence="12" id="KW-0378">Hydrolase</keyword>
<gene>
    <name evidence="34" type="primary">INPPL1</name>
</gene>
<dbReference type="PROSITE" id="PS50105">
    <property type="entry name" value="SAM_DOMAIN"/>
    <property type="match status" value="1"/>
</dbReference>
<dbReference type="GO" id="GO:0004445">
    <property type="term" value="F:inositol-polyphosphate 5-phosphatase activity"/>
    <property type="evidence" value="ECO:0007669"/>
    <property type="project" value="TreeGrafter"/>
</dbReference>
<dbReference type="GO" id="GO:0000922">
    <property type="term" value="C:spindle pole"/>
    <property type="evidence" value="ECO:0007669"/>
    <property type="project" value="UniProtKB-SubCell"/>
</dbReference>
<dbReference type="InterPro" id="IPR057510">
    <property type="entry name" value="C2_SHIP1-2_first"/>
</dbReference>
<dbReference type="GeneTree" id="ENSGT00940000156576"/>
<dbReference type="Proteomes" id="UP000694391">
    <property type="component" value="Unplaced"/>
</dbReference>
<evidence type="ECO:0000256" key="9">
    <source>
        <dbReference type="ARBA" id="ARBA00022475"/>
    </source>
</evidence>
<organism evidence="34 35">
    <name type="scientific">Canis lupus dingo</name>
    <name type="common">dingo</name>
    <dbReference type="NCBI Taxonomy" id="286419"/>
    <lineage>
        <taxon>Eukaryota</taxon>
        <taxon>Metazoa</taxon>
        <taxon>Chordata</taxon>
        <taxon>Craniata</taxon>
        <taxon>Vertebrata</taxon>
        <taxon>Euteleostomi</taxon>
        <taxon>Mammalia</taxon>
        <taxon>Eutheria</taxon>
        <taxon>Laurasiatheria</taxon>
        <taxon>Carnivora</taxon>
        <taxon>Caniformia</taxon>
        <taxon>Canidae</taxon>
        <taxon>Canis</taxon>
    </lineage>
</organism>
<keyword evidence="17" id="KW-0472">Membrane</keyword>
<name>A0A8C0JTN3_CANLU</name>
<evidence type="ECO:0000256" key="25">
    <source>
        <dbReference type="ARBA" id="ARBA00034348"/>
    </source>
</evidence>
<dbReference type="Gene3D" id="3.30.505.10">
    <property type="entry name" value="SH2 domain"/>
    <property type="match status" value="1"/>
</dbReference>
<dbReference type="InterPro" id="IPR036691">
    <property type="entry name" value="Endo/exonu/phosph_ase_sf"/>
</dbReference>
<evidence type="ECO:0000256" key="29">
    <source>
        <dbReference type="ARBA" id="ARBA00063560"/>
    </source>
</evidence>
<evidence type="ECO:0000256" key="19">
    <source>
        <dbReference type="ARBA" id="ARBA00023242"/>
    </source>
</evidence>
<reference evidence="34" key="1">
    <citation type="submission" date="2025-08" db="UniProtKB">
        <authorList>
            <consortium name="Ensembl"/>
        </authorList>
    </citation>
    <scope>IDENTIFICATION</scope>
</reference>
<feature type="compositionally biased region" description="Pro residues" evidence="31">
    <location>
        <begin position="1076"/>
        <end position="1093"/>
    </location>
</feature>
<dbReference type="FunFam" id="3.60.10.10:FF:000005">
    <property type="entry name" value="phosphatidylinositol 3,4,5-trisphosphate 5-phosphatase 1"/>
    <property type="match status" value="1"/>
</dbReference>
<feature type="compositionally biased region" description="Pro residues" evidence="31">
    <location>
        <begin position="985"/>
        <end position="1000"/>
    </location>
</feature>
<dbReference type="SUPFAM" id="SSF47769">
    <property type="entry name" value="SAM/Pointed domain"/>
    <property type="match status" value="1"/>
</dbReference>
<dbReference type="InterPro" id="IPR013761">
    <property type="entry name" value="SAM/pointed_sf"/>
</dbReference>
<proteinExistence type="inferred from homology"/>
<dbReference type="GO" id="GO:0005829">
    <property type="term" value="C:cytosol"/>
    <property type="evidence" value="ECO:0007669"/>
    <property type="project" value="UniProtKB-SubCell"/>
</dbReference>
<feature type="compositionally biased region" description="Basic and acidic residues" evidence="31">
    <location>
        <begin position="940"/>
        <end position="954"/>
    </location>
</feature>
<evidence type="ECO:0000256" key="5">
    <source>
        <dbReference type="ARBA" id="ARBA00004514"/>
    </source>
</evidence>
<evidence type="ECO:0000313" key="35">
    <source>
        <dbReference type="Proteomes" id="UP000694391"/>
    </source>
</evidence>
<comment type="catalytic activity">
    <reaction evidence="23">
        <text>1,2-dioctanoyl-sn-glycero-3-phospho-(1D-myo-inositol-3,4,5-trisphosphate) + H2O = 1,2-dioctanoyl-sn-glycero-3-phospho-(1D-myo-inositol-3,4-bisphosphate) + phosphate</text>
        <dbReference type="Rhea" id="RHEA:43548"/>
        <dbReference type="ChEBI" id="CHEBI:15377"/>
        <dbReference type="ChEBI" id="CHEBI:43474"/>
        <dbReference type="ChEBI" id="CHEBI:83416"/>
        <dbReference type="ChEBI" id="CHEBI:83417"/>
    </reaction>
    <physiologicalReaction direction="left-to-right" evidence="23">
        <dbReference type="Rhea" id="RHEA:43549"/>
    </physiologicalReaction>
</comment>
<keyword evidence="10" id="KW-0963">Cytoplasm</keyword>
<evidence type="ECO:0000259" key="33">
    <source>
        <dbReference type="PROSITE" id="PS50105"/>
    </source>
</evidence>
<protein>
    <recommendedName>
        <fullName evidence="25">Phosphatidylinositol 3,4,5-trisphosphate 5-phosphatase 2</fullName>
        <ecNumber evidence="8">3.1.3.86</ecNumber>
    </recommendedName>
    <alternativeName>
        <fullName evidence="26">Inositol polyphosphate phosphatase-like protein 1</fullName>
    </alternativeName>
    <alternativeName>
        <fullName evidence="28">Protein 51C</fullName>
    </alternativeName>
    <alternativeName>
        <fullName evidence="27">SH2 domain-containing inositol 5'-phosphatase 2</fullName>
    </alternativeName>
</protein>
<dbReference type="SMART" id="SM00128">
    <property type="entry name" value="IPPc"/>
    <property type="match status" value="1"/>
</dbReference>
<dbReference type="GO" id="GO:0046856">
    <property type="term" value="P:phosphatidylinositol dephosphorylation"/>
    <property type="evidence" value="ECO:0007669"/>
    <property type="project" value="InterPro"/>
</dbReference>
<feature type="domain" description="SAM" evidence="33">
    <location>
        <begin position="1193"/>
        <end position="1247"/>
    </location>
</feature>
<reference evidence="34" key="2">
    <citation type="submission" date="2025-09" db="UniProtKB">
        <authorList>
            <consortium name="Ensembl"/>
        </authorList>
    </citation>
    <scope>IDENTIFICATION</scope>
</reference>
<dbReference type="PANTHER" id="PTHR46051:SF2">
    <property type="entry name" value="PHOSPHATIDYLINOSITOL 3,4,5-TRISPHOSPHATE 5-PHOSPHATASE 2"/>
    <property type="match status" value="1"/>
</dbReference>
<evidence type="ECO:0000256" key="18">
    <source>
        <dbReference type="ARBA" id="ARBA00023212"/>
    </source>
</evidence>
<evidence type="ECO:0000256" key="6">
    <source>
        <dbReference type="ARBA" id="ARBA00004647"/>
    </source>
</evidence>
<sequence>MASACGAPGPGGAGPGGALGSPAPAWYHRDLSRAAAEELLARAGRDGSFLVRDSESVAGAFALCVLYQKHVHTYRILPDGEDFLAVQTSQGVPVRRFQTLGELIGLYAQPNQGLVCALLLPVEREREPDPPDDRDVSGGAAPPLLLPMMLGPFTPLPWKHLKTHAPNGLSTVSHEYLKGSYGLDLEAVRGGASNLPHLTRTLATSCRRLHSEVDKVLAGLEILSKVFDQQSSPMVTRLLQQQTGEQELESLVLKLSVLKDFLSGIQKKALKVLQDMSSTAPPAPPQPAIRKAKTVPVQAFEVKLDVTLGDLTKIGKSQKFTLSVDVEGGRLVLLRRQRDSQEDWTTFTHDRIRQLIKSQRVQNKLGVVFEKEKDRTQRKDFIFVSARKREAFCQLLQLMKNKHSKQDEPDMISVFIGSWNMACHLQKTVTSWFTSKGLGKTLDEVTVTIPHDIYVFGTQENSVGDREWLDLLRGGLKELTDLDYRPIAMQSLWNIKVAVLVKPEHENRISHVSTSSVKTGIANTLGNKGAVGVSFMFNGTSFGFVNCHLTSGNEKTARRNQNYLDILRLLSLGDRQLSAFDISLRFTHLFWFGDLNYRLDMDIQEILNYISRKEFEPLLRVDQLNLEREKHKVFLRFSEEEISFPPTYRYERGSRDTYAWHKQKPTGVRTNVPSWCDRILWKSYPETHIICNSYGCTDDIVTSDHSPVFGTFEVGVTSQFISKKGLSKTSDQAYIEFESIEAIVKTASRTKFFIEFYSTCLEEYKKSFENDAQSSDNINFLKVQWSSRQLPTLKPILADIEYLQDQHLLLTVKSMDGYESYGECVVALKSMIGSTAQQFLTFLSHRGEETGNIRGSMKVRVPTERLGTRERLYGGGSIGRDMGCLGALGQSLPHLTLYTPGRSGNRKPAPAEASCPLSKLFEEPEKPPPTGRPPAPPRAASREEPLTPRLKAEGAPEPEGVAAPPPKNSFNNPAYYVLEGVPHQLLPPEPPSPARAPVPPATKNKVAITVPAPQLGRHRPPRVGEGSSSDEESGGTLPPPDFPPPPLPDSAIFLPPSLDPLPGPVVRGRSGGEARGPPPPKAHPRPPLPPGPSPTSTFLGEVASGDDRSCSVLQMAKTLSEVDYAPAGPGRSVLLPGPLELQPPRGLPSDYGRPLSFPPPRIRESIQEDLAEEAPCPQGGRAGGLGEAGMGAWLRAIGLERYEEGLVHNGWDDLEFLSDITEEDLEEAGVQDPAHKRLLLDTLQLSK</sequence>
<evidence type="ECO:0000256" key="22">
    <source>
        <dbReference type="ARBA" id="ARBA00034236"/>
    </source>
</evidence>
<accession>A0A8C0JTN3</accession>
<dbReference type="AlphaFoldDB" id="A0A8C0JTN3"/>
<dbReference type="GO" id="GO:0034485">
    <property type="term" value="F:phosphatidylinositol-3,4,5-trisphosphate 5-phosphatase activity"/>
    <property type="evidence" value="ECO:0007669"/>
    <property type="project" value="UniProtKB-EC"/>
</dbReference>
<keyword evidence="35" id="KW-1185">Reference proteome</keyword>
<dbReference type="PRINTS" id="PR00401">
    <property type="entry name" value="SH2DOMAIN"/>
</dbReference>
<evidence type="ECO:0000256" key="12">
    <source>
        <dbReference type="ARBA" id="ARBA00022801"/>
    </source>
</evidence>
<evidence type="ECO:0000256" key="4">
    <source>
        <dbReference type="ARBA" id="ARBA00004510"/>
    </source>
</evidence>
<dbReference type="InterPro" id="IPR000300">
    <property type="entry name" value="IPPc"/>
</dbReference>
<dbReference type="PANTHER" id="PTHR46051">
    <property type="entry name" value="SH2 DOMAIN-CONTAINING PROTEIN"/>
    <property type="match status" value="1"/>
</dbReference>
<evidence type="ECO:0000256" key="15">
    <source>
        <dbReference type="ARBA" id="ARBA00023036"/>
    </source>
</evidence>
<comment type="similarity">
    <text evidence="7">Belongs to the inositol 1,4,5-trisphosphate 5-phosphatase family.</text>
</comment>
<dbReference type="CDD" id="cd09491">
    <property type="entry name" value="SAM_Ship2"/>
    <property type="match status" value="1"/>
</dbReference>
<dbReference type="InterPro" id="IPR057509">
    <property type="entry name" value="C2_SHIP1-2_2nd"/>
</dbReference>
<dbReference type="PROSITE" id="PS50001">
    <property type="entry name" value="SH2"/>
    <property type="match status" value="1"/>
</dbReference>
<dbReference type="Pfam" id="PF00536">
    <property type="entry name" value="SAM_1"/>
    <property type="match status" value="1"/>
</dbReference>
<dbReference type="InterPro" id="IPR000980">
    <property type="entry name" value="SH2"/>
</dbReference>
<feature type="compositionally biased region" description="Pro residues" evidence="31">
    <location>
        <begin position="1037"/>
        <end position="1048"/>
    </location>
</feature>
<evidence type="ECO:0000256" key="10">
    <source>
        <dbReference type="ARBA" id="ARBA00022490"/>
    </source>
</evidence>
<evidence type="ECO:0000256" key="23">
    <source>
        <dbReference type="ARBA" id="ARBA00034246"/>
    </source>
</evidence>
<comment type="subcellular location">
    <subcellularLocation>
        <location evidence="24">Basal cell membrane</location>
    </subcellularLocation>
    <subcellularLocation>
        <location evidence="3">Cell projection</location>
        <location evidence="3">Filopodium</location>
    </subcellularLocation>
    <subcellularLocation>
        <location evidence="4">Cell projection</location>
        <location evidence="4">Lamellipodium</location>
    </subcellularLocation>
    <subcellularLocation>
        <location evidence="6">Cytoplasm</location>
        <location evidence="6">Cytoskeleton</location>
        <location evidence="6">Spindle pole</location>
    </subcellularLocation>
    <subcellularLocation>
        <location evidence="5">Cytoplasm</location>
        <location evidence="5">Cytosol</location>
    </subcellularLocation>
    <subcellularLocation>
        <location evidence="1">Membrane</location>
        <topology evidence="1">Peripheral membrane protein</topology>
    </subcellularLocation>
    <subcellularLocation>
        <location evidence="2">Nucleus speckle</location>
    </subcellularLocation>
</comment>
<evidence type="ECO:0000256" key="2">
    <source>
        <dbReference type="ARBA" id="ARBA00004324"/>
    </source>
</evidence>
<dbReference type="Gene3D" id="3.60.10.10">
    <property type="entry name" value="Endonuclease/exonuclease/phosphatase"/>
    <property type="match status" value="1"/>
</dbReference>
<keyword evidence="16" id="KW-0443">Lipid metabolism</keyword>
<keyword evidence="13" id="KW-0391">Immunity</keyword>
<dbReference type="SMART" id="SM00454">
    <property type="entry name" value="SAM"/>
    <property type="match status" value="1"/>
</dbReference>
<feature type="compositionally biased region" description="Pro residues" evidence="31">
    <location>
        <begin position="927"/>
        <end position="937"/>
    </location>
</feature>
<dbReference type="Ensembl" id="ENSCAFT00020006454.1">
    <property type="protein sequence ID" value="ENSCAFP00020005585.1"/>
    <property type="gene ID" value="ENSCAFG00020003281.1"/>
</dbReference>
<evidence type="ECO:0000256" key="17">
    <source>
        <dbReference type="ARBA" id="ARBA00023136"/>
    </source>
</evidence>
<dbReference type="GO" id="GO:0043569">
    <property type="term" value="P:negative regulation of insulin-like growth factor receptor signaling pathway"/>
    <property type="evidence" value="ECO:0007669"/>
    <property type="project" value="TreeGrafter"/>
</dbReference>
<dbReference type="SUPFAM" id="SSF56219">
    <property type="entry name" value="DNase I-like"/>
    <property type="match status" value="1"/>
</dbReference>
<dbReference type="FunFam" id="3.30.505.10:FF:000035">
    <property type="entry name" value="phosphatidylinositol 3,4,5-trisphosphate 5-phosphatase 1"/>
    <property type="match status" value="1"/>
</dbReference>
<keyword evidence="20" id="KW-0966">Cell projection</keyword>
<evidence type="ECO:0000256" key="27">
    <source>
        <dbReference type="ARBA" id="ARBA00034357"/>
    </source>
</evidence>
<evidence type="ECO:0000256" key="3">
    <source>
        <dbReference type="ARBA" id="ARBA00004486"/>
    </source>
</evidence>
<feature type="domain" description="SH2" evidence="32">
    <location>
        <begin position="26"/>
        <end position="122"/>
    </location>
</feature>
<evidence type="ECO:0000256" key="11">
    <source>
        <dbReference type="ARBA" id="ARBA00022553"/>
    </source>
</evidence>
<evidence type="ECO:0000256" key="28">
    <source>
        <dbReference type="ARBA" id="ARBA00034368"/>
    </source>
</evidence>
<dbReference type="GO" id="GO:0030027">
    <property type="term" value="C:lamellipodium"/>
    <property type="evidence" value="ECO:0007669"/>
    <property type="project" value="UniProtKB-SubCell"/>
</dbReference>
<evidence type="ECO:0000256" key="31">
    <source>
        <dbReference type="SAM" id="MobiDB-lite"/>
    </source>
</evidence>
<dbReference type="Gene3D" id="1.10.150.50">
    <property type="entry name" value="Transcription Factor, Ets-1"/>
    <property type="match status" value="1"/>
</dbReference>
<comment type="catalytic activity">
    <reaction evidence="21">
        <text>a 1,2-diacyl-sn-glycero-3-phospho-(1D-myo-inositol-3,4,5-trisphosphate) + H2O = a 1,2-diacyl-sn-glycero-3-phospho-(1D-myo-inositol-3,4-bisphosphate) + phosphate</text>
        <dbReference type="Rhea" id="RHEA:25528"/>
        <dbReference type="ChEBI" id="CHEBI:15377"/>
        <dbReference type="ChEBI" id="CHEBI:43474"/>
        <dbReference type="ChEBI" id="CHEBI:57658"/>
        <dbReference type="ChEBI" id="CHEBI:57836"/>
        <dbReference type="EC" id="3.1.3.86"/>
    </reaction>
    <physiologicalReaction direction="left-to-right" evidence="21">
        <dbReference type="Rhea" id="RHEA:25529"/>
    </physiologicalReaction>
</comment>
<dbReference type="GO" id="GO:0030175">
    <property type="term" value="C:filopodium"/>
    <property type="evidence" value="ECO:0007669"/>
    <property type="project" value="UniProtKB-SubCell"/>
</dbReference>
<keyword evidence="19" id="KW-0539">Nucleus</keyword>
<keyword evidence="18" id="KW-0206">Cytoskeleton</keyword>
<evidence type="ECO:0000256" key="24">
    <source>
        <dbReference type="ARBA" id="ARBA00034304"/>
    </source>
</evidence>
<dbReference type="Pfam" id="PF00017">
    <property type="entry name" value="SH2"/>
    <property type="match status" value="1"/>
</dbReference>
<dbReference type="CDD" id="cd10343">
    <property type="entry name" value="SH2_SHIP"/>
    <property type="match status" value="1"/>
</dbReference>
<evidence type="ECO:0000256" key="13">
    <source>
        <dbReference type="ARBA" id="ARBA00022859"/>
    </source>
</evidence>
<evidence type="ECO:0000256" key="30">
    <source>
        <dbReference type="PROSITE-ProRule" id="PRU00191"/>
    </source>
</evidence>
<dbReference type="InterPro" id="IPR001660">
    <property type="entry name" value="SAM"/>
</dbReference>
<evidence type="ECO:0000256" key="21">
    <source>
        <dbReference type="ARBA" id="ARBA00023377"/>
    </source>
</evidence>
<evidence type="ECO:0000259" key="32">
    <source>
        <dbReference type="PROSITE" id="PS50001"/>
    </source>
</evidence>
<dbReference type="SUPFAM" id="SSF55550">
    <property type="entry name" value="SH2 domain"/>
    <property type="match status" value="1"/>
</dbReference>
<dbReference type="GO" id="GO:0016607">
    <property type="term" value="C:nuclear speck"/>
    <property type="evidence" value="ECO:0007669"/>
    <property type="project" value="UniProtKB-SubCell"/>
</dbReference>
<evidence type="ECO:0000256" key="20">
    <source>
        <dbReference type="ARBA" id="ARBA00023273"/>
    </source>
</evidence>
<dbReference type="GO" id="GO:0009925">
    <property type="term" value="C:basal plasma membrane"/>
    <property type="evidence" value="ECO:0007669"/>
    <property type="project" value="UniProtKB-SubCell"/>
</dbReference>
<dbReference type="GO" id="GO:0050776">
    <property type="term" value="P:regulation of immune response"/>
    <property type="evidence" value="ECO:0007669"/>
    <property type="project" value="TreeGrafter"/>
</dbReference>
<dbReference type="Pfam" id="PF24150">
    <property type="entry name" value="C2_SHIP1-2_first"/>
    <property type="match status" value="1"/>
</dbReference>
<dbReference type="Pfam" id="PF22669">
    <property type="entry name" value="Exo_endo_phos2"/>
    <property type="match status" value="1"/>
</dbReference>
<keyword evidence="14 30" id="KW-0727">SH2 domain</keyword>
<dbReference type="InterPro" id="IPR036860">
    <property type="entry name" value="SH2_dom_sf"/>
</dbReference>
<dbReference type="GO" id="GO:0017124">
    <property type="term" value="F:SH3 domain binding"/>
    <property type="evidence" value="ECO:0007669"/>
    <property type="project" value="UniProtKB-KW"/>
</dbReference>
<dbReference type="GO" id="GO:0002376">
    <property type="term" value="P:immune system process"/>
    <property type="evidence" value="ECO:0007669"/>
    <property type="project" value="UniProtKB-KW"/>
</dbReference>
<keyword evidence="9" id="KW-1003">Cell membrane</keyword>
<feature type="region of interest" description="Disordered" evidence="31">
    <location>
        <begin position="919"/>
        <end position="1106"/>
    </location>
</feature>
<keyword evidence="11" id="KW-0597">Phosphoprotein</keyword>
<evidence type="ECO:0000256" key="1">
    <source>
        <dbReference type="ARBA" id="ARBA00004170"/>
    </source>
</evidence>
<evidence type="ECO:0000256" key="26">
    <source>
        <dbReference type="ARBA" id="ARBA00034353"/>
    </source>
</evidence>
<feature type="region of interest" description="Disordered" evidence="31">
    <location>
        <begin position="1124"/>
        <end position="1161"/>
    </location>
</feature>
<evidence type="ECO:0000256" key="16">
    <source>
        <dbReference type="ARBA" id="ARBA00023098"/>
    </source>
</evidence>
<evidence type="ECO:0000256" key="14">
    <source>
        <dbReference type="ARBA" id="ARBA00022999"/>
    </source>
</evidence>
<dbReference type="EC" id="3.1.3.86" evidence="8"/>
<keyword evidence="15" id="KW-0729">SH3-binding</keyword>
<dbReference type="FunFam" id="1.10.150.50:FF:000049">
    <property type="entry name" value="phosphatidylinositol 3,4,5-trisphosphate 5-phosphatase 2"/>
    <property type="match status" value="1"/>
</dbReference>
<comment type="subunit">
    <text evidence="29">Interacts with tyrosine phosphorylated form of SHC1. Interacts with EGFR. Upon stimulation by the EGF signaling pathway, it forms a complex with SHC1 and EGFR. Interacts with cytoskeletal protein SORBS3/vinexin, promoting its localization to the periphery of cells. Forms a complex with filamin (FLNA or FLNB), actin, GPIb (GP1BA or GP1BB) that regulates cortical and submembraneous actin. Interacts with c-Met/MET, when c-Met/MET is phosphorylated on 'Tyr-1356'. Interacts with p130Cas/BCAR1. Interacts with CENTD3/ARAP3 via its SAM domain. Interacts with c-Cbl/CBL and CAP/SORBS1. Interacts with activated EPHA2 receptor. Interacts with receptor FCGR2A. Interacts with receptor FCGR2B. Interacts with tyrosine kinase ABL1. Interacts with tyrosine kinase TEC. Interacts with CSF1R. Interacts (via N-terminus) with SH3YL1 (via SH3 domain). Interacts with FCRL6 (tyrosine phosphorylated form). Interacts (via SH2 domain) with tyrosine phosphorylated KLRC1 (via ITIM). Interacts with NEDD9/HEF1.</text>
</comment>